<feature type="region of interest" description="Aspartate" evidence="9">
    <location>
        <begin position="187"/>
        <end position="190"/>
    </location>
</feature>
<comment type="subcellular location">
    <subcellularLocation>
        <location evidence="1 9">Cytoplasm</location>
    </subcellularLocation>
</comment>
<dbReference type="InterPro" id="IPR006195">
    <property type="entry name" value="aa-tRNA-synth_II"/>
</dbReference>
<dbReference type="GO" id="GO:0017101">
    <property type="term" value="C:aminoacyl-tRNA synthetase multienzyme complex"/>
    <property type="evidence" value="ECO:0007669"/>
    <property type="project" value="TreeGrafter"/>
</dbReference>
<comment type="subunit">
    <text evidence="9">Homodimer.</text>
</comment>
<dbReference type="InterPro" id="IPR002312">
    <property type="entry name" value="Asp/Asn-tRNA-synth_IIb"/>
</dbReference>
<feature type="binding site" evidence="9">
    <location>
        <begin position="209"/>
        <end position="211"/>
    </location>
    <ligand>
        <name>ATP</name>
        <dbReference type="ChEBI" id="CHEBI:30616"/>
    </ligand>
</feature>
<comment type="similarity">
    <text evidence="2 9">Belongs to the class-II aminoacyl-tRNA synthetase family. Type 2 subfamily.</text>
</comment>
<dbReference type="GO" id="GO:0003723">
    <property type="term" value="F:RNA binding"/>
    <property type="evidence" value="ECO:0007669"/>
    <property type="project" value="TreeGrafter"/>
</dbReference>
<keyword evidence="4 9" id="KW-0436">Ligase</keyword>
<dbReference type="FunFam" id="3.30.930.10:FF:000038">
    <property type="entry name" value="Aspartate--tRNA ligase"/>
    <property type="match status" value="1"/>
</dbReference>
<dbReference type="NCBIfam" id="NF003483">
    <property type="entry name" value="PRK05159.1"/>
    <property type="match status" value="1"/>
</dbReference>
<dbReference type="SUPFAM" id="SSF50249">
    <property type="entry name" value="Nucleic acid-binding proteins"/>
    <property type="match status" value="1"/>
</dbReference>
<sequence length="433" mass="49288">MKRILAIEVKEYIGKEVLLQGWVHRIRQLGQVSFIILRDRSGIVQTVAEEGVVAFPGLSNESIVIIRGKVSADARAPGGVEVRVRDIDILSQALDTPPIEINKKIDLLKTNLDTLLTFRAVCLRNPDILSIFKVQAELIRAFRQFLIQENFTEIHTPKIVATGTEGGAELFSVRYFEQNVYLAQSPQFYKQIMVGSGLERVFEVGHAYRAEDHNTTRHLNEYVSLDLEMGFIENEQDVIELQKKLIQFMFTEVSSNCAAELKLYKVKTPQFKDIPQLTLIEAKEILRSKCNKDLKEAPDLDPEGERLLCQYIKKNTGEGLVYITSYPISKRPFYTMPREDNPEVSRSFDLLYDGEEITTGGQRIHNYGQLIKKMKEAGLNEKDFDFYLQAFKYGMPPHGGLAIGTERITKQLLGLGNIREASLFPRDRTRVAP</sequence>
<evidence type="ECO:0000259" key="10">
    <source>
        <dbReference type="PROSITE" id="PS50862"/>
    </source>
</evidence>
<dbReference type="CDD" id="cd00776">
    <property type="entry name" value="AsxRS_core"/>
    <property type="match status" value="1"/>
</dbReference>
<dbReference type="GO" id="GO:0005524">
    <property type="term" value="F:ATP binding"/>
    <property type="evidence" value="ECO:0007669"/>
    <property type="project" value="UniProtKB-UniRule"/>
</dbReference>
<feature type="binding site" evidence="9">
    <location>
        <position position="209"/>
    </location>
    <ligand>
        <name>L-aspartate</name>
        <dbReference type="ChEBI" id="CHEBI:29991"/>
    </ligand>
</feature>
<comment type="function">
    <text evidence="9">Aspartyl-tRNA synthetase with relaxed tRNA specificity since it is able to aspartylate not only its cognate tRNA(Asp) but also tRNA(Asn). Reaction proceeds in two steps: L-aspartate is first activated by ATP to form Asp-AMP and then transferred to the acceptor end of tRNA(Asp/Asn).</text>
</comment>
<dbReference type="NCBIfam" id="TIGR00458">
    <property type="entry name" value="aspS_nondisc"/>
    <property type="match status" value="1"/>
</dbReference>
<dbReference type="Gene3D" id="3.30.930.10">
    <property type="entry name" value="Bira Bifunctional Protein, Domain 2"/>
    <property type="match status" value="1"/>
</dbReference>
<dbReference type="PANTHER" id="PTHR43450:SF1">
    <property type="entry name" value="ASPARTATE--TRNA LIGASE, CYTOPLASMIC"/>
    <property type="match status" value="1"/>
</dbReference>
<dbReference type="GO" id="GO:0050560">
    <property type="term" value="F:aspartate-tRNA(Asn) ligase activity"/>
    <property type="evidence" value="ECO:0007669"/>
    <property type="project" value="UniProtKB-EC"/>
</dbReference>
<dbReference type="InterPro" id="IPR004523">
    <property type="entry name" value="Asp-tRNA_synthase_2"/>
</dbReference>
<comment type="caution">
    <text evidence="11">The sequence shown here is derived from an EMBL/GenBank/DDBJ whole genome shotgun (WGS) entry which is preliminary data.</text>
</comment>
<accession>A0A399FY54</accession>
<evidence type="ECO:0000256" key="4">
    <source>
        <dbReference type="ARBA" id="ARBA00022598"/>
    </source>
</evidence>
<name>A0A399FY54_UNCN2</name>
<evidence type="ECO:0000313" key="11">
    <source>
        <dbReference type="EMBL" id="RII01151.1"/>
    </source>
</evidence>
<gene>
    <name evidence="9" type="primary">aspS</name>
    <name evidence="11" type="ORF">B9J77_00145</name>
</gene>
<keyword evidence="6 9" id="KW-0067">ATP-binding</keyword>
<dbReference type="InterPro" id="IPR045864">
    <property type="entry name" value="aa-tRNA-synth_II/BPL/LPL"/>
</dbReference>
<keyword evidence="8 9" id="KW-0030">Aminoacyl-tRNA synthetase</keyword>
<dbReference type="InterPro" id="IPR004364">
    <property type="entry name" value="Aa-tRNA-synt_II"/>
</dbReference>
<dbReference type="AlphaFoldDB" id="A0A399FY54"/>
<dbReference type="Pfam" id="PF00152">
    <property type="entry name" value="tRNA-synt_2"/>
    <property type="match status" value="1"/>
</dbReference>
<dbReference type="HAMAP" id="MF_02075">
    <property type="entry name" value="Asp_tRNA_synth_type2"/>
    <property type="match status" value="1"/>
</dbReference>
<dbReference type="SUPFAM" id="SSF55681">
    <property type="entry name" value="Class II aaRS and biotin synthetases"/>
    <property type="match status" value="1"/>
</dbReference>
<feature type="binding site" evidence="9">
    <location>
        <position position="165"/>
    </location>
    <ligand>
        <name>L-aspartate</name>
        <dbReference type="ChEBI" id="CHEBI:29991"/>
    </ligand>
</feature>
<evidence type="ECO:0000313" key="12">
    <source>
        <dbReference type="Proteomes" id="UP000266287"/>
    </source>
</evidence>
<dbReference type="PANTHER" id="PTHR43450">
    <property type="entry name" value="ASPARTYL-TRNA SYNTHETASE"/>
    <property type="match status" value="1"/>
</dbReference>
<feature type="binding site" evidence="9">
    <location>
        <position position="359"/>
    </location>
    <ligand>
        <name>L-aspartate</name>
        <dbReference type="ChEBI" id="CHEBI:29991"/>
    </ligand>
</feature>
<dbReference type="GO" id="GO:0005829">
    <property type="term" value="C:cytosol"/>
    <property type="evidence" value="ECO:0007669"/>
    <property type="project" value="TreeGrafter"/>
</dbReference>
<dbReference type="GO" id="GO:0004815">
    <property type="term" value="F:aspartate-tRNA ligase activity"/>
    <property type="evidence" value="ECO:0007669"/>
    <property type="project" value="UniProtKB-UniRule"/>
</dbReference>
<evidence type="ECO:0000256" key="5">
    <source>
        <dbReference type="ARBA" id="ARBA00022741"/>
    </source>
</evidence>
<dbReference type="InterPro" id="IPR012340">
    <property type="entry name" value="NA-bd_OB-fold"/>
</dbReference>
<dbReference type="GO" id="GO:0006422">
    <property type="term" value="P:aspartyl-tRNA aminoacylation"/>
    <property type="evidence" value="ECO:0007669"/>
    <property type="project" value="UniProtKB-UniRule"/>
</dbReference>
<feature type="site" description="Important for tRNA non-discrimination" evidence="9">
    <location>
        <position position="77"/>
    </location>
</feature>
<keyword evidence="3 9" id="KW-0963">Cytoplasm</keyword>
<dbReference type="EMBL" id="NDHY01000001">
    <property type="protein sequence ID" value="RII01151.1"/>
    <property type="molecule type" value="Genomic_DNA"/>
</dbReference>
<dbReference type="InterPro" id="IPR004365">
    <property type="entry name" value="NA-bd_OB_tRNA"/>
</dbReference>
<evidence type="ECO:0000256" key="6">
    <source>
        <dbReference type="ARBA" id="ARBA00022840"/>
    </source>
</evidence>
<feature type="binding site" evidence="9">
    <location>
        <position position="363"/>
    </location>
    <ligand>
        <name>L-aspartate</name>
        <dbReference type="ChEBI" id="CHEBI:29991"/>
    </ligand>
</feature>
<protein>
    <recommendedName>
        <fullName evidence="9">Aspartate--tRNA(Asp/Asn) ligase</fullName>
        <ecNumber evidence="9">6.1.1.23</ecNumber>
    </recommendedName>
    <alternativeName>
        <fullName evidence="9">Aspartyl-tRNA synthetase</fullName>
        <shortName evidence="9">AspRS</shortName>
    </alternativeName>
    <alternativeName>
        <fullName evidence="9">Non-discriminating aspartyl-tRNA synthetase</fullName>
        <shortName evidence="9">ND-AspRS</shortName>
    </alternativeName>
</protein>
<dbReference type="Proteomes" id="UP000266287">
    <property type="component" value="Unassembled WGS sequence"/>
</dbReference>
<dbReference type="Gene3D" id="2.40.50.140">
    <property type="entry name" value="Nucleic acid-binding proteins"/>
    <property type="match status" value="1"/>
</dbReference>
<reference evidence="11 12" key="1">
    <citation type="submission" date="2018-08" db="EMBL/GenBank/DDBJ databases">
        <title>Draft genome of candidate division NPL-UPA2 bacterium Unc8 that adapted to ultra-basic serpentinizing groundwater.</title>
        <authorList>
            <person name="Ishii S."/>
            <person name="Suzuki S."/>
            <person name="Nealson K.H."/>
        </authorList>
    </citation>
    <scope>NUCLEOTIDE SEQUENCE [LARGE SCALE GENOMIC DNA]</scope>
    <source>
        <strain evidence="11">Unc8</strain>
    </source>
</reference>
<feature type="binding site" evidence="9">
    <location>
        <begin position="404"/>
        <end position="407"/>
    </location>
    <ligand>
        <name>ATP</name>
        <dbReference type="ChEBI" id="CHEBI:30616"/>
    </ligand>
</feature>
<evidence type="ECO:0000256" key="1">
    <source>
        <dbReference type="ARBA" id="ARBA00004496"/>
    </source>
</evidence>
<evidence type="ECO:0000256" key="3">
    <source>
        <dbReference type="ARBA" id="ARBA00022490"/>
    </source>
</evidence>
<dbReference type="PROSITE" id="PS50862">
    <property type="entry name" value="AA_TRNA_LIGASE_II"/>
    <property type="match status" value="1"/>
</dbReference>
<organism evidence="11 12">
    <name type="scientific">candidate division NPL-UPA2 bacterium Unc8</name>
    <dbReference type="NCBI Taxonomy" id="1980939"/>
    <lineage>
        <taxon>Bacteria</taxon>
    </lineage>
</organism>
<comment type="catalytic activity">
    <reaction evidence="9">
        <text>tRNA(Asx) + L-aspartate + ATP = L-aspartyl-tRNA(Asx) + AMP + diphosphate</text>
        <dbReference type="Rhea" id="RHEA:18349"/>
        <dbReference type="Rhea" id="RHEA-COMP:9710"/>
        <dbReference type="Rhea" id="RHEA-COMP:9711"/>
        <dbReference type="ChEBI" id="CHEBI:29991"/>
        <dbReference type="ChEBI" id="CHEBI:30616"/>
        <dbReference type="ChEBI" id="CHEBI:33019"/>
        <dbReference type="ChEBI" id="CHEBI:78442"/>
        <dbReference type="ChEBI" id="CHEBI:78516"/>
        <dbReference type="ChEBI" id="CHEBI:456215"/>
        <dbReference type="EC" id="6.1.1.23"/>
    </reaction>
</comment>
<dbReference type="PRINTS" id="PR01042">
    <property type="entry name" value="TRNASYNTHASP"/>
</dbReference>
<evidence type="ECO:0000256" key="7">
    <source>
        <dbReference type="ARBA" id="ARBA00022917"/>
    </source>
</evidence>
<evidence type="ECO:0000256" key="2">
    <source>
        <dbReference type="ARBA" id="ARBA00005312"/>
    </source>
</evidence>
<feature type="binding site" evidence="9">
    <location>
        <position position="356"/>
    </location>
    <ligand>
        <name>ATP</name>
        <dbReference type="ChEBI" id="CHEBI:30616"/>
    </ligand>
</feature>
<keyword evidence="5 9" id="KW-0547">Nucleotide-binding</keyword>
<dbReference type="EC" id="6.1.1.23" evidence="9"/>
<evidence type="ECO:0000256" key="9">
    <source>
        <dbReference type="HAMAP-Rule" id="MF_02075"/>
    </source>
</evidence>
<feature type="binding site" evidence="9">
    <location>
        <begin position="217"/>
        <end position="219"/>
    </location>
    <ligand>
        <name>ATP</name>
        <dbReference type="ChEBI" id="CHEBI:30616"/>
    </ligand>
</feature>
<keyword evidence="7 9" id="KW-0648">Protein biosynthesis</keyword>
<feature type="domain" description="Aminoacyl-transfer RNA synthetases class-II family profile" evidence="10">
    <location>
        <begin position="132"/>
        <end position="433"/>
    </location>
</feature>
<evidence type="ECO:0000256" key="8">
    <source>
        <dbReference type="ARBA" id="ARBA00023146"/>
    </source>
</evidence>
<proteinExistence type="inferred from homology"/>
<dbReference type="Pfam" id="PF01336">
    <property type="entry name" value="tRNA_anti-codon"/>
    <property type="match status" value="1"/>
</dbReference>